<keyword evidence="5" id="KW-0282">Flagellum</keyword>
<accession>A0A7X2N129</accession>
<comment type="caution">
    <text evidence="5">The sequence shown here is derived from an EMBL/GenBank/DDBJ whole genome shotgun (WGS) entry which is preliminary data.</text>
</comment>
<keyword evidence="5" id="KW-0966">Cell projection</keyword>
<dbReference type="RefSeq" id="WP_268891475.1">
    <property type="nucleotide sequence ID" value="NZ_VULX01000066.1"/>
</dbReference>
<keyword evidence="3" id="KW-0975">Bacterial flagellum</keyword>
<dbReference type="Proteomes" id="UP000460287">
    <property type="component" value="Unassembled WGS sequence"/>
</dbReference>
<comment type="subcellular location">
    <subcellularLocation>
        <location evidence="1">Bacterial flagellum</location>
    </subcellularLocation>
</comment>
<evidence type="ECO:0000313" key="5">
    <source>
        <dbReference type="EMBL" id="MSR92758.1"/>
    </source>
</evidence>
<gene>
    <name evidence="5" type="ORF">FYJ33_15675</name>
</gene>
<keyword evidence="5" id="KW-0969">Cilium</keyword>
<dbReference type="EMBL" id="VULX01000066">
    <property type="protein sequence ID" value="MSR92758.1"/>
    <property type="molecule type" value="Genomic_DNA"/>
</dbReference>
<evidence type="ECO:0000256" key="1">
    <source>
        <dbReference type="ARBA" id="ARBA00004365"/>
    </source>
</evidence>
<dbReference type="Gene3D" id="6.10.10.10">
    <property type="entry name" value="Flagellar export chaperone, C-terminal domain"/>
    <property type="match status" value="1"/>
</dbReference>
<dbReference type="GO" id="GO:0005198">
    <property type="term" value="F:structural molecule activity"/>
    <property type="evidence" value="ECO:0007669"/>
    <property type="project" value="InterPro"/>
</dbReference>
<proteinExistence type="inferred from homology"/>
<sequence length="107" mass="11753">GDTFTIHGSNVSTRKAAEGTITTVNNAIEKVSTERAKLGAVQNRLEHTINNLNTSSENLTSAESRIRDVDMAKEMMNFSKNNILQQAAQAMLAQANQQPQNVLQLLR</sequence>
<dbReference type="GO" id="GO:0009288">
    <property type="term" value="C:bacterial-type flagellum"/>
    <property type="evidence" value="ECO:0007669"/>
    <property type="project" value="UniProtKB-SubCell"/>
</dbReference>
<keyword evidence="6" id="KW-1185">Reference proteome</keyword>
<name>A0A7X2N129_9CLOT</name>
<evidence type="ECO:0000313" key="6">
    <source>
        <dbReference type="Proteomes" id="UP000460287"/>
    </source>
</evidence>
<dbReference type="InterPro" id="IPR001492">
    <property type="entry name" value="Flagellin"/>
</dbReference>
<comment type="similarity">
    <text evidence="2">Belongs to the bacterial flagellin family.</text>
</comment>
<protein>
    <submittedName>
        <fullName evidence="5">Flagellin</fullName>
    </submittedName>
</protein>
<evidence type="ECO:0000256" key="2">
    <source>
        <dbReference type="ARBA" id="ARBA00005709"/>
    </source>
</evidence>
<dbReference type="Pfam" id="PF00700">
    <property type="entry name" value="Flagellin_C"/>
    <property type="match status" value="1"/>
</dbReference>
<evidence type="ECO:0000259" key="4">
    <source>
        <dbReference type="Pfam" id="PF00700"/>
    </source>
</evidence>
<feature type="domain" description="Flagellin C-terminal" evidence="4">
    <location>
        <begin position="22"/>
        <end position="106"/>
    </location>
</feature>
<feature type="non-terminal residue" evidence="5">
    <location>
        <position position="1"/>
    </location>
</feature>
<reference evidence="5 6" key="1">
    <citation type="submission" date="2019-08" db="EMBL/GenBank/DDBJ databases">
        <title>In-depth cultivation of the pig gut microbiome towards novel bacterial diversity and tailored functional studies.</title>
        <authorList>
            <person name="Wylensek D."/>
            <person name="Hitch T.C.A."/>
            <person name="Clavel T."/>
        </authorList>
    </citation>
    <scope>NUCLEOTIDE SEQUENCE [LARGE SCALE GENOMIC DNA]</scope>
    <source>
        <strain evidence="5 6">WCA-383-APC-5B</strain>
    </source>
</reference>
<dbReference type="PANTHER" id="PTHR42792">
    <property type="entry name" value="FLAGELLIN"/>
    <property type="match status" value="1"/>
</dbReference>
<dbReference type="SUPFAM" id="SSF64518">
    <property type="entry name" value="Phase 1 flagellin"/>
    <property type="match status" value="1"/>
</dbReference>
<organism evidence="5 6">
    <name type="scientific">Inconstantimicrobium porci</name>
    <dbReference type="NCBI Taxonomy" id="2652291"/>
    <lineage>
        <taxon>Bacteria</taxon>
        <taxon>Bacillati</taxon>
        <taxon>Bacillota</taxon>
        <taxon>Clostridia</taxon>
        <taxon>Eubacteriales</taxon>
        <taxon>Clostridiaceae</taxon>
        <taxon>Inconstantimicrobium</taxon>
    </lineage>
</organism>
<dbReference type="InterPro" id="IPR046358">
    <property type="entry name" value="Flagellin_C"/>
</dbReference>
<dbReference type="AlphaFoldDB" id="A0A7X2N129"/>
<dbReference type="InterPro" id="IPR042187">
    <property type="entry name" value="Flagellin_C_sub2"/>
</dbReference>
<evidence type="ECO:0000256" key="3">
    <source>
        <dbReference type="ARBA" id="ARBA00023143"/>
    </source>
</evidence>
<dbReference type="PANTHER" id="PTHR42792:SF2">
    <property type="entry name" value="FLAGELLIN"/>
    <property type="match status" value="1"/>
</dbReference>
<dbReference type="Gene3D" id="1.20.1330.10">
    <property type="entry name" value="f41 fragment of flagellin, N-terminal domain"/>
    <property type="match status" value="1"/>
</dbReference>